<dbReference type="Pfam" id="PF02852">
    <property type="entry name" value="Pyr_redox_dim"/>
    <property type="match status" value="1"/>
</dbReference>
<comment type="cofactor">
    <cofactor evidence="1">
        <name>FAD</name>
        <dbReference type="ChEBI" id="CHEBI:57692"/>
    </cofactor>
</comment>
<evidence type="ECO:0000313" key="8">
    <source>
        <dbReference type="EMBL" id="MBP2026194.1"/>
    </source>
</evidence>
<evidence type="ECO:0000313" key="9">
    <source>
        <dbReference type="Proteomes" id="UP001519306"/>
    </source>
</evidence>
<dbReference type="Pfam" id="PF00581">
    <property type="entry name" value="Rhodanese"/>
    <property type="match status" value="1"/>
</dbReference>
<evidence type="ECO:0000256" key="1">
    <source>
        <dbReference type="ARBA" id="ARBA00001974"/>
    </source>
</evidence>
<dbReference type="InterPro" id="IPR032836">
    <property type="entry name" value="DsrE2-like"/>
</dbReference>
<keyword evidence="3" id="KW-0285">Flavoprotein</keyword>
<dbReference type="InterPro" id="IPR036873">
    <property type="entry name" value="Rhodanese-like_dom_sf"/>
</dbReference>
<dbReference type="SUPFAM" id="SSF75169">
    <property type="entry name" value="DsrEFH-like"/>
    <property type="match status" value="1"/>
</dbReference>
<protein>
    <submittedName>
        <fullName evidence="8">NADPH-dependent 2,4-dienoyl-CoA reductase/sulfur reductase-like enzyme/peroxiredoxin family protein/TusA-related sulfurtransferase/rhodanese-related sulfurtransferase</fullName>
    </submittedName>
</protein>
<dbReference type="SMART" id="SM00450">
    <property type="entry name" value="RHOD"/>
    <property type="match status" value="1"/>
</dbReference>
<dbReference type="Gene3D" id="3.50.50.60">
    <property type="entry name" value="FAD/NAD(P)-binding domain"/>
    <property type="match status" value="2"/>
</dbReference>
<dbReference type="EMBL" id="JAGGLJ010000027">
    <property type="protein sequence ID" value="MBP2026194.1"/>
    <property type="molecule type" value="Genomic_DNA"/>
</dbReference>
<dbReference type="PRINTS" id="PR00368">
    <property type="entry name" value="FADPNR"/>
</dbReference>
<dbReference type="InterPro" id="IPR027396">
    <property type="entry name" value="DsrEFH-like"/>
</dbReference>
<gene>
    <name evidence="8" type="ORF">J2Z71_001754</name>
</gene>
<comment type="caution">
    <text evidence="8">The sequence shown here is derived from an EMBL/GenBank/DDBJ whole genome shotgun (WGS) entry which is preliminary data.</text>
</comment>
<dbReference type="PRINTS" id="PR00411">
    <property type="entry name" value="PNDRDTASEI"/>
</dbReference>
<dbReference type="PANTHER" id="PTHR43429">
    <property type="entry name" value="PYRIDINE NUCLEOTIDE-DISULFIDE OXIDOREDUCTASE DOMAIN-CONTAINING"/>
    <property type="match status" value="1"/>
</dbReference>
<dbReference type="InterPro" id="IPR036868">
    <property type="entry name" value="TusA-like_sf"/>
</dbReference>
<dbReference type="PANTHER" id="PTHR43429:SF1">
    <property type="entry name" value="NAD(P)H SULFUR OXIDOREDUCTASE (COA-DEPENDENT)"/>
    <property type="match status" value="1"/>
</dbReference>
<dbReference type="Gene3D" id="3.40.250.10">
    <property type="entry name" value="Rhodanese-like domain"/>
    <property type="match status" value="1"/>
</dbReference>
<dbReference type="Gene3D" id="3.40.1260.10">
    <property type="entry name" value="DsrEFH-like"/>
    <property type="match status" value="1"/>
</dbReference>
<name>A0ABS4KHV1_9FIRM</name>
<organism evidence="8 9">
    <name type="scientific">Peptoniphilus stercorisuis</name>
    <dbReference type="NCBI Taxonomy" id="1436965"/>
    <lineage>
        <taxon>Bacteria</taxon>
        <taxon>Bacillati</taxon>
        <taxon>Bacillota</taxon>
        <taxon>Tissierellia</taxon>
        <taxon>Tissierellales</taxon>
        <taxon>Peptoniphilaceae</taxon>
        <taxon>Peptoniphilus</taxon>
    </lineage>
</organism>
<feature type="domain" description="Rhodanese" evidence="7">
    <location>
        <begin position="458"/>
        <end position="544"/>
    </location>
</feature>
<accession>A0ABS4KHV1</accession>
<dbReference type="Pfam" id="PF13686">
    <property type="entry name" value="DrsE_2"/>
    <property type="match status" value="1"/>
</dbReference>
<evidence type="ECO:0000256" key="2">
    <source>
        <dbReference type="ARBA" id="ARBA00009130"/>
    </source>
</evidence>
<dbReference type="Pfam" id="PF01206">
    <property type="entry name" value="TusA"/>
    <property type="match status" value="1"/>
</dbReference>
<dbReference type="PROSITE" id="PS50206">
    <property type="entry name" value="RHODANESE_3"/>
    <property type="match status" value="1"/>
</dbReference>
<evidence type="ECO:0000256" key="3">
    <source>
        <dbReference type="ARBA" id="ARBA00022630"/>
    </source>
</evidence>
<evidence type="ECO:0000256" key="4">
    <source>
        <dbReference type="ARBA" id="ARBA00022827"/>
    </source>
</evidence>
<evidence type="ECO:0000259" key="7">
    <source>
        <dbReference type="PROSITE" id="PS50206"/>
    </source>
</evidence>
<dbReference type="InterPro" id="IPR016156">
    <property type="entry name" value="FAD/NAD-linked_Rdtase_dimer_sf"/>
</dbReference>
<dbReference type="InterPro" id="IPR050260">
    <property type="entry name" value="FAD-bd_OxRdtase"/>
</dbReference>
<dbReference type="InterPro" id="IPR004099">
    <property type="entry name" value="Pyr_nucl-diS_OxRdtase_dimer"/>
</dbReference>
<dbReference type="InterPro" id="IPR001763">
    <property type="entry name" value="Rhodanese-like_dom"/>
</dbReference>
<dbReference type="InterPro" id="IPR023753">
    <property type="entry name" value="FAD/NAD-binding_dom"/>
</dbReference>
<dbReference type="SUPFAM" id="SSF52821">
    <property type="entry name" value="Rhodanese/Cell cycle control phosphatase"/>
    <property type="match status" value="1"/>
</dbReference>
<sequence length="806" mass="88675">MKIVIVGGVAGGASFAARMRRLNEDAEIVLFEKGEYVSFANCGLPYYIGGEIAERDALLLQSVEQMQNKFNMKVHNNTEVTKINRAEKNIEFKNINGKSGKESYDYLILSPGASPIKPPISGINEASNIFTLRTVPDTDEIKSFIEKNNAKTATVVGGGFIGLEMMENLKNLGLETTLVEMSDQVMAPIDFEMAQELHEHIEDKGVRLILNDGVSEFKDSGKTIVLSSKEEIQSDITILAIGVKPENKLAVESGLEVGKRGGIVVDSKMKTSDEFIFAVGDAVEVEHFISKEKTQIALAGPANYQGRMVADILNGLNGEYDGSLGSSIAKVFDLQAASTGLNEKSLSGDYNIIHLHPVNHAAYYPGSFPMHLKVIFDNDEKILGAQCVALDGADKVIDTIATAIYAGLKVTELKNLQLAYAPPFNAAKTPANFAGYVAENILNNKVKFIQYSEVEEYKNKDYIFVDVSEKEEFNMGHVEGSINIPLGELRNHLDELKDKKVVLYCRVSLRAYIGYRILTQNNIEAIVLDGGYKTYQIANYKLKSKKAAETVKKEILDLDINNINASIKINACGLQCPGPITRVYNSIQEIEDGEIIEVLVTDIGFTKDIAAWCKTTKNTLIDIVEEDKVYKAYVMKGSNEIKTNSENRVFETHDSVTIVVFSGELDKAMAAFIIGTGAASMGKKVTMFFTFWGLSIIKKKADVDKMFMEKMFDTMLPEDINKLGLSKMNMGGLGSKMMKKVMKEKNVDDLPTLMNNAKELGIKFIACSMSMDVMGIKEEELVDGVEIGGVATYLGDAEKSGVNLFI</sequence>
<proteinExistence type="inferred from homology"/>
<dbReference type="RefSeq" id="WP_210062249.1">
    <property type="nucleotide sequence ID" value="NZ_JAGGLJ010000027.1"/>
</dbReference>
<dbReference type="InterPro" id="IPR001455">
    <property type="entry name" value="TusA-like"/>
</dbReference>
<evidence type="ECO:0000256" key="6">
    <source>
        <dbReference type="ARBA" id="ARBA00023284"/>
    </source>
</evidence>
<evidence type="ECO:0000256" key="5">
    <source>
        <dbReference type="ARBA" id="ARBA00023002"/>
    </source>
</evidence>
<keyword evidence="9" id="KW-1185">Reference proteome</keyword>
<dbReference type="Pfam" id="PF07992">
    <property type="entry name" value="Pyr_redox_2"/>
    <property type="match status" value="1"/>
</dbReference>
<keyword evidence="5" id="KW-0560">Oxidoreductase</keyword>
<reference evidence="8 9" key="1">
    <citation type="submission" date="2021-03" db="EMBL/GenBank/DDBJ databases">
        <title>Genomic Encyclopedia of Type Strains, Phase IV (KMG-IV): sequencing the most valuable type-strain genomes for metagenomic binning, comparative biology and taxonomic classification.</title>
        <authorList>
            <person name="Goeker M."/>
        </authorList>
    </citation>
    <scope>NUCLEOTIDE SEQUENCE [LARGE SCALE GENOMIC DNA]</scope>
    <source>
        <strain evidence="8 9">DSM 27563</strain>
    </source>
</reference>
<dbReference type="SUPFAM" id="SSF55424">
    <property type="entry name" value="FAD/NAD-linked reductases, dimerisation (C-terminal) domain"/>
    <property type="match status" value="1"/>
</dbReference>
<dbReference type="SUPFAM" id="SSF51905">
    <property type="entry name" value="FAD/NAD(P)-binding domain"/>
    <property type="match status" value="2"/>
</dbReference>
<dbReference type="InterPro" id="IPR036188">
    <property type="entry name" value="FAD/NAD-bd_sf"/>
</dbReference>
<dbReference type="SUPFAM" id="SSF64307">
    <property type="entry name" value="SirA-like"/>
    <property type="match status" value="1"/>
</dbReference>
<keyword evidence="6" id="KW-0676">Redox-active center</keyword>
<dbReference type="Gene3D" id="3.30.110.40">
    <property type="entry name" value="TusA-like domain"/>
    <property type="match status" value="1"/>
</dbReference>
<dbReference type="Proteomes" id="UP001519306">
    <property type="component" value="Unassembled WGS sequence"/>
</dbReference>
<comment type="similarity">
    <text evidence="2">Belongs to the class-III pyridine nucleotide-disulfide oxidoreductase family.</text>
</comment>
<keyword evidence="4" id="KW-0274">FAD</keyword>